<evidence type="ECO:0000256" key="4">
    <source>
        <dbReference type="PROSITE-ProRule" id="PRU00023"/>
    </source>
</evidence>
<dbReference type="SUPFAM" id="SSF48403">
    <property type="entry name" value="Ankyrin repeat"/>
    <property type="match status" value="1"/>
</dbReference>
<dbReference type="Pfam" id="PF12796">
    <property type="entry name" value="Ank_2"/>
    <property type="match status" value="2"/>
</dbReference>
<evidence type="ECO:0000313" key="7">
    <source>
        <dbReference type="Proteomes" id="UP001164746"/>
    </source>
</evidence>
<feature type="region of interest" description="Disordered" evidence="5">
    <location>
        <begin position="1"/>
        <end position="21"/>
    </location>
</feature>
<comment type="similarity">
    <text evidence="3">Belongs to the NRARP family.</text>
</comment>
<evidence type="ECO:0000256" key="2">
    <source>
        <dbReference type="ARBA" id="ARBA00022737"/>
    </source>
</evidence>
<feature type="repeat" description="ANK" evidence="4">
    <location>
        <begin position="229"/>
        <end position="261"/>
    </location>
</feature>
<sequence length="279" mass="30552">MSRRSSLFAKQIPGEKKPKGTSLSFLTRYRRTTCMLRRASLQVDISAINDAGLTPLHHAVLGGNEAAVRLLVAHGVTVNKHEEDSWTPLHAACAEFLLESGADKNILTDEGERPLDLVEPSDLPTIRVILSELKPNTGNQSEDELDDDELRLRSRKGRSEVIYITVVSTMSRRASLLAKQIPEEKKPKGVRFPDELVFLDNIKENDVHALGSMLRRASLQVDISAINVAGLTPLHQAVLDGNEAAVRLLVAHGATVNKQDEDSWTPLHAACAEGHADIA</sequence>
<dbReference type="Proteomes" id="UP001164746">
    <property type="component" value="Chromosome 11"/>
</dbReference>
<feature type="non-terminal residue" evidence="6">
    <location>
        <position position="279"/>
    </location>
</feature>
<evidence type="ECO:0000256" key="1">
    <source>
        <dbReference type="ARBA" id="ARBA00022473"/>
    </source>
</evidence>
<dbReference type="SMART" id="SM00248">
    <property type="entry name" value="ANK"/>
    <property type="match status" value="3"/>
</dbReference>
<feature type="repeat" description="ANK" evidence="4">
    <location>
        <begin position="51"/>
        <end position="83"/>
    </location>
</feature>
<reference evidence="6" key="1">
    <citation type="submission" date="2022-11" db="EMBL/GenBank/DDBJ databases">
        <title>Centuries of genome instability and evolution in soft-shell clam transmissible cancer (bioRxiv).</title>
        <authorList>
            <person name="Hart S.F.M."/>
            <person name="Yonemitsu M.A."/>
            <person name="Giersch R.M."/>
            <person name="Beal B.F."/>
            <person name="Arriagada G."/>
            <person name="Davis B.W."/>
            <person name="Ostrander E.A."/>
            <person name="Goff S.P."/>
            <person name="Metzger M.J."/>
        </authorList>
    </citation>
    <scope>NUCLEOTIDE SEQUENCE</scope>
    <source>
        <strain evidence="6">MELC-2E11</strain>
        <tissue evidence="6">Siphon/mantle</tissue>
    </source>
</reference>
<proteinExistence type="inferred from homology"/>
<dbReference type="InterPro" id="IPR051226">
    <property type="entry name" value="PP1_Regulatory_Subunit"/>
</dbReference>
<evidence type="ECO:0000256" key="3">
    <source>
        <dbReference type="ARBA" id="ARBA00038386"/>
    </source>
</evidence>
<dbReference type="InterPro" id="IPR002110">
    <property type="entry name" value="Ankyrin_rpt"/>
</dbReference>
<organism evidence="6 7">
    <name type="scientific">Mya arenaria</name>
    <name type="common">Soft-shell clam</name>
    <dbReference type="NCBI Taxonomy" id="6604"/>
    <lineage>
        <taxon>Eukaryota</taxon>
        <taxon>Metazoa</taxon>
        <taxon>Spiralia</taxon>
        <taxon>Lophotrochozoa</taxon>
        <taxon>Mollusca</taxon>
        <taxon>Bivalvia</taxon>
        <taxon>Autobranchia</taxon>
        <taxon>Heteroconchia</taxon>
        <taxon>Euheterodonta</taxon>
        <taxon>Imparidentia</taxon>
        <taxon>Neoheterodontei</taxon>
        <taxon>Myida</taxon>
        <taxon>Myoidea</taxon>
        <taxon>Myidae</taxon>
        <taxon>Mya</taxon>
    </lineage>
</organism>
<dbReference type="PROSITE" id="PS50088">
    <property type="entry name" value="ANK_REPEAT"/>
    <property type="match status" value="2"/>
</dbReference>
<evidence type="ECO:0000313" key="6">
    <source>
        <dbReference type="EMBL" id="WAR20582.1"/>
    </source>
</evidence>
<dbReference type="EMBL" id="CP111022">
    <property type="protein sequence ID" value="WAR20582.1"/>
    <property type="molecule type" value="Genomic_DNA"/>
</dbReference>
<accession>A0ABY7FG56</accession>
<protein>
    <submittedName>
        <fullName evidence="6">PPR27-like protein</fullName>
    </submittedName>
</protein>
<keyword evidence="4" id="KW-0040">ANK repeat</keyword>
<dbReference type="Gene3D" id="1.25.40.20">
    <property type="entry name" value="Ankyrin repeat-containing domain"/>
    <property type="match status" value="2"/>
</dbReference>
<evidence type="ECO:0000256" key="5">
    <source>
        <dbReference type="SAM" id="MobiDB-lite"/>
    </source>
</evidence>
<dbReference type="PRINTS" id="PR01415">
    <property type="entry name" value="ANKYRIN"/>
</dbReference>
<keyword evidence="1" id="KW-0217">Developmental protein</keyword>
<dbReference type="PANTHER" id="PTHR24179">
    <property type="entry name" value="PROTEIN PHOSPHATASE 1 REGULATORY SUBUNIT 12"/>
    <property type="match status" value="1"/>
</dbReference>
<dbReference type="PROSITE" id="PS50297">
    <property type="entry name" value="ANK_REP_REGION"/>
    <property type="match status" value="2"/>
</dbReference>
<name>A0ABY7FG56_MYAAR</name>
<gene>
    <name evidence="6" type="ORF">MAR_002420</name>
</gene>
<dbReference type="PANTHER" id="PTHR24179:SF21">
    <property type="entry name" value="MYOSIN BINDING SUBUNIT, ISOFORM O"/>
    <property type="match status" value="1"/>
</dbReference>
<dbReference type="InterPro" id="IPR036770">
    <property type="entry name" value="Ankyrin_rpt-contain_sf"/>
</dbReference>
<keyword evidence="2" id="KW-0677">Repeat</keyword>
<keyword evidence="7" id="KW-1185">Reference proteome</keyword>